<dbReference type="EMBL" id="FOVI01000008">
    <property type="protein sequence ID" value="SFN61479.1"/>
    <property type="molecule type" value="Genomic_DNA"/>
</dbReference>
<gene>
    <name evidence="2" type="ORF">SAMN05421741_10837</name>
</gene>
<reference evidence="3" key="1">
    <citation type="submission" date="2016-10" db="EMBL/GenBank/DDBJ databases">
        <authorList>
            <person name="Varghese N."/>
            <person name="Submissions S."/>
        </authorList>
    </citation>
    <scope>NUCLEOTIDE SEQUENCE [LARGE SCALE GENOMIC DNA]</scope>
    <source>
        <strain evidence="3">DS-12</strain>
    </source>
</reference>
<dbReference type="RefSeq" id="WP_091521650.1">
    <property type="nucleotide sequence ID" value="NZ_FOVI01000008.1"/>
</dbReference>
<feature type="transmembrane region" description="Helical" evidence="1">
    <location>
        <begin position="12"/>
        <end position="42"/>
    </location>
</feature>
<feature type="transmembrane region" description="Helical" evidence="1">
    <location>
        <begin position="67"/>
        <end position="89"/>
    </location>
</feature>
<dbReference type="InterPro" id="IPR021354">
    <property type="entry name" value="DUF2975"/>
</dbReference>
<dbReference type="AlphaFoldDB" id="A0A1I5AGY4"/>
<evidence type="ECO:0000313" key="2">
    <source>
        <dbReference type="EMBL" id="SFN61479.1"/>
    </source>
</evidence>
<protein>
    <recommendedName>
        <fullName evidence="4">DUF2975 domain-containing protein</fullName>
    </recommendedName>
</protein>
<accession>A0A1I5AGY4</accession>
<name>A0A1I5AGY4_9FLAO</name>
<keyword evidence="3" id="KW-1185">Reference proteome</keyword>
<proteinExistence type="predicted"/>
<keyword evidence="1" id="KW-0472">Membrane</keyword>
<keyword evidence="1" id="KW-0812">Transmembrane</keyword>
<sequence>MEIRITTSHILKVLLLLTWIIFIGLCVEAGAIIVNTFITLFINPDAVKNFWEGPDILVIYQLNTNHFVVLAIVMIIIAVLKAVMFYIILKLLSEKKLDFTKPFNTHLKDFILKLSYLSFGIGLFTHCGSEFCLWLTSEGAKIASLESLNLTGSDVWFFMAIILLVITQIIKKGIEIQSENDLTI</sequence>
<dbReference type="OrthoDB" id="672524at2"/>
<feature type="transmembrane region" description="Helical" evidence="1">
    <location>
        <begin position="110"/>
        <end position="136"/>
    </location>
</feature>
<evidence type="ECO:0000313" key="3">
    <source>
        <dbReference type="Proteomes" id="UP000199036"/>
    </source>
</evidence>
<evidence type="ECO:0008006" key="4">
    <source>
        <dbReference type="Google" id="ProtNLM"/>
    </source>
</evidence>
<keyword evidence="1" id="KW-1133">Transmembrane helix</keyword>
<organism evidence="2 3">
    <name type="scientific">Paenimyroides ummariense</name>
    <dbReference type="NCBI Taxonomy" id="913024"/>
    <lineage>
        <taxon>Bacteria</taxon>
        <taxon>Pseudomonadati</taxon>
        <taxon>Bacteroidota</taxon>
        <taxon>Flavobacteriia</taxon>
        <taxon>Flavobacteriales</taxon>
        <taxon>Flavobacteriaceae</taxon>
        <taxon>Paenimyroides</taxon>
    </lineage>
</organism>
<dbReference type="Proteomes" id="UP000199036">
    <property type="component" value="Unassembled WGS sequence"/>
</dbReference>
<dbReference type="STRING" id="913024.SAMN05421741_10837"/>
<evidence type="ECO:0000256" key="1">
    <source>
        <dbReference type="SAM" id="Phobius"/>
    </source>
</evidence>
<dbReference type="Pfam" id="PF11188">
    <property type="entry name" value="DUF2975"/>
    <property type="match status" value="1"/>
</dbReference>